<sequence length="1135" mass="127754">MSRRENPPSLSSSSPLLSVGIFVSILVLPCVVDRCFLTSSNETIANLKDAGTLITNQTKRDIGEQWKNLSNEHRQKYKDLAKLAKEELAKHKALLPPKPRKKKIQNRISLKSIVRIVQKLSANQRRAVQLIGLGGILELRCTALNHPLCNWLVQKFDPISRSLTVHGRTFLLTDSHVHECLGINAQGQLIELEGNTSVEFSEVYKNLGMTNGVVQLKELREYLEKTEEVDDVFKRKFALYILGCFLCPTTKSGVTRSLINVVSDVAAMANQNWANLTLDFLCKGILDQRDKDHVQPSGCLFLLVVFYLDRVSPRPIVMPYVRKFPSLLVWGDSEIKSILHRFDQIGGYDREGVVVHFTLEEKTSGNEGGVSQISTGDVTVMTNTLATIAGLLLRQNILMAKHLGSEMPSKLEPQMGQEMDLNNVNLQGELAALLAGVHTCQTSTSNLFQNPDPSLNQSKAVSTNPWFASHICAETPSKLQPQMGQEMDLNNVHLQGEFSALLAGVHTCQTSTPNLFQIPDLALNQSSKAVSTNPWLASHLCAETSSKLQPQTAQEMDLNHVHLEGVSSPFLTQVHTCQSSSPNLFKTPDLGSEMPSQLQPQTTQEMDLNHVHPSREFSPQLTGVHKTETSTPNQFKTPDHVLHKSKAVYDMPTSSFDQYNMGTDTRNTRKRRIQQDMDVVVCSPSPVKGFKSRGGLSRGRKKKLPNAYPISSFCVNDNVEVYDEPLRLRQPNELKKSHFQRSPFTKDGLKKRNPPNKQAKTQSTIIVDNLDVNVPTFCGRYGKFKSLQFAGVQELNSQTKPYIRETPDCARKSTSVPLNDLEKLFTAFIFDPCDPFTGDSYVHLKMFSTERFFATRSELCCLKPGVWILDTILNLVAVQMTNAERLLYPDKRHFMWYLPVTVSRQILDNPNLNDCDLKKLCRSYFGDANFTADLSSCSMIYIPTNDRGNHWFCIKIDMGIHMAYIFDSKPATRSNLFRKKLTQRVLEGLHRALLFQYGELYQVDVTKFNIANVERQPLQHEEDGYDCGLFVIKFMQGFNFSSGVHRMDDTERPRLLLELCGDKNNRDALEVINKFEAWKAERGKTGFVTGRFLEELEDYKIKGTAGSLQFRHRRGLLGRLGVELLGFVSGVGAVL</sequence>
<evidence type="ECO:0000313" key="2">
    <source>
        <dbReference type="Proteomes" id="UP001062846"/>
    </source>
</evidence>
<comment type="caution">
    <text evidence="1">The sequence shown here is derived from an EMBL/GenBank/DDBJ whole genome shotgun (WGS) entry which is preliminary data.</text>
</comment>
<proteinExistence type="predicted"/>
<accession>A0ACC0Q6D7</accession>
<protein>
    <submittedName>
        <fullName evidence="1">Uncharacterized protein</fullName>
    </submittedName>
</protein>
<dbReference type="Proteomes" id="UP001062846">
    <property type="component" value="Chromosome 1"/>
</dbReference>
<organism evidence="1 2">
    <name type="scientific">Rhododendron molle</name>
    <name type="common">Chinese azalea</name>
    <name type="synonym">Azalea mollis</name>
    <dbReference type="NCBI Taxonomy" id="49168"/>
    <lineage>
        <taxon>Eukaryota</taxon>
        <taxon>Viridiplantae</taxon>
        <taxon>Streptophyta</taxon>
        <taxon>Embryophyta</taxon>
        <taxon>Tracheophyta</taxon>
        <taxon>Spermatophyta</taxon>
        <taxon>Magnoliopsida</taxon>
        <taxon>eudicotyledons</taxon>
        <taxon>Gunneridae</taxon>
        <taxon>Pentapetalae</taxon>
        <taxon>asterids</taxon>
        <taxon>Ericales</taxon>
        <taxon>Ericaceae</taxon>
        <taxon>Ericoideae</taxon>
        <taxon>Rhodoreae</taxon>
        <taxon>Rhododendron</taxon>
    </lineage>
</organism>
<gene>
    <name evidence="1" type="ORF">RHMOL_Rhmol01G0291400</name>
</gene>
<name>A0ACC0Q6D7_RHOML</name>
<dbReference type="EMBL" id="CM046388">
    <property type="protein sequence ID" value="KAI8573622.1"/>
    <property type="molecule type" value="Genomic_DNA"/>
</dbReference>
<reference evidence="1" key="1">
    <citation type="submission" date="2022-02" db="EMBL/GenBank/DDBJ databases">
        <title>Plant Genome Project.</title>
        <authorList>
            <person name="Zhang R.-G."/>
        </authorList>
    </citation>
    <scope>NUCLEOTIDE SEQUENCE</scope>
    <source>
        <strain evidence="1">AT1</strain>
    </source>
</reference>
<evidence type="ECO:0000313" key="1">
    <source>
        <dbReference type="EMBL" id="KAI8573622.1"/>
    </source>
</evidence>
<keyword evidence="2" id="KW-1185">Reference proteome</keyword>